<gene>
    <name evidence="2" type="ORF">RxyAA322_13890</name>
</gene>
<dbReference type="PANTHER" id="PTHR33164">
    <property type="entry name" value="TRANSCRIPTIONAL REGULATOR, MARR FAMILY"/>
    <property type="match status" value="1"/>
</dbReference>
<dbReference type="Gene3D" id="1.10.10.10">
    <property type="entry name" value="Winged helix-like DNA-binding domain superfamily/Winged helix DNA-binding domain"/>
    <property type="match status" value="1"/>
</dbReference>
<dbReference type="AlphaFoldDB" id="A0A510HJT1"/>
<keyword evidence="3" id="KW-1185">Reference proteome</keyword>
<dbReference type="SUPFAM" id="SSF46785">
    <property type="entry name" value="Winged helix' DNA-binding domain"/>
    <property type="match status" value="1"/>
</dbReference>
<reference evidence="2" key="1">
    <citation type="journal article" date="2019" name="Microbiol. Resour. Announc.">
        <title>Complete Genome Sequence of Rubrobacter xylanophilus Strain AA3-22, Isolated from Arima Onsen in Japan.</title>
        <authorList>
            <person name="Tomariguchi N."/>
            <person name="Miyazaki K."/>
        </authorList>
    </citation>
    <scope>NUCLEOTIDE SEQUENCE [LARGE SCALE GENOMIC DNA]</scope>
    <source>
        <strain evidence="2">AA3-22</strain>
    </source>
</reference>
<protein>
    <recommendedName>
        <fullName evidence="1">HTH marR-type domain-containing protein</fullName>
    </recommendedName>
</protein>
<dbReference type="GO" id="GO:0003700">
    <property type="term" value="F:DNA-binding transcription factor activity"/>
    <property type="evidence" value="ECO:0007669"/>
    <property type="project" value="InterPro"/>
</dbReference>
<dbReference type="EMBL" id="AP019791">
    <property type="protein sequence ID" value="BBL79535.1"/>
    <property type="molecule type" value="Genomic_DNA"/>
</dbReference>
<organism evidence="2 3">
    <name type="scientific">Rubrobacter xylanophilus</name>
    <dbReference type="NCBI Taxonomy" id="49319"/>
    <lineage>
        <taxon>Bacteria</taxon>
        <taxon>Bacillati</taxon>
        <taxon>Actinomycetota</taxon>
        <taxon>Rubrobacteria</taxon>
        <taxon>Rubrobacterales</taxon>
        <taxon>Rubrobacteraceae</taxon>
        <taxon>Rubrobacter</taxon>
    </lineage>
</organism>
<dbReference type="Proteomes" id="UP000318065">
    <property type="component" value="Chromosome"/>
</dbReference>
<evidence type="ECO:0000259" key="1">
    <source>
        <dbReference type="PROSITE" id="PS50995"/>
    </source>
</evidence>
<feature type="domain" description="HTH marR-type" evidence="1">
    <location>
        <begin position="1"/>
        <end position="117"/>
    </location>
</feature>
<dbReference type="InterPro" id="IPR000835">
    <property type="entry name" value="HTH_MarR-typ"/>
</dbReference>
<dbReference type="InterPro" id="IPR036388">
    <property type="entry name" value="WH-like_DNA-bd_sf"/>
</dbReference>
<dbReference type="PROSITE" id="PS50995">
    <property type="entry name" value="HTH_MARR_2"/>
    <property type="match status" value="1"/>
</dbReference>
<accession>A0A510HJT1</accession>
<proteinExistence type="predicted"/>
<dbReference type="PRINTS" id="PR00598">
    <property type="entry name" value="HTHMARR"/>
</dbReference>
<dbReference type="Pfam" id="PF12802">
    <property type="entry name" value="MarR_2"/>
    <property type="match status" value="1"/>
</dbReference>
<evidence type="ECO:0000313" key="3">
    <source>
        <dbReference type="Proteomes" id="UP000318065"/>
    </source>
</evidence>
<dbReference type="InterPro" id="IPR039422">
    <property type="entry name" value="MarR/SlyA-like"/>
</dbReference>
<dbReference type="GO" id="GO:0006950">
    <property type="term" value="P:response to stress"/>
    <property type="evidence" value="ECO:0007669"/>
    <property type="project" value="TreeGrafter"/>
</dbReference>
<dbReference type="InterPro" id="IPR036390">
    <property type="entry name" value="WH_DNA-bd_sf"/>
</dbReference>
<sequence length="178" mass="19722">MLREEAGRRGLSPIQARFLVYLLHRPVELRRVGELAREFGLTPATASGAVDALQRKGLLVREEWPEDRRYVTLRLTGAGRSIAGELSGWSGAVREPLGELGGEEKEVLLGALLRLVASLQREGLVRARMCLSCRFFRPDAHPGRERPHHCALLDVPLAVRELRVDCPEHELHVQGGGG</sequence>
<name>A0A510HJT1_9ACTN</name>
<dbReference type="PANTHER" id="PTHR33164:SF43">
    <property type="entry name" value="HTH-TYPE TRANSCRIPTIONAL REPRESSOR YETL"/>
    <property type="match status" value="1"/>
</dbReference>
<dbReference type="SMART" id="SM00347">
    <property type="entry name" value="HTH_MARR"/>
    <property type="match status" value="1"/>
</dbReference>
<evidence type="ECO:0000313" key="2">
    <source>
        <dbReference type="EMBL" id="BBL79535.1"/>
    </source>
</evidence>